<keyword evidence="1" id="KW-0472">Membrane</keyword>
<sequence>MSTKLLLLLLFVLGVAVAAVLLGLGWLVHRYPRLTAPVSVALAAAGVIVGCLGVIAAL</sequence>
<protein>
    <submittedName>
        <fullName evidence="2">Uncharacterized protein</fullName>
    </submittedName>
</protein>
<feature type="transmembrane region" description="Helical" evidence="1">
    <location>
        <begin position="34"/>
        <end position="57"/>
    </location>
</feature>
<evidence type="ECO:0000313" key="2">
    <source>
        <dbReference type="EMBL" id="GGZ97102.1"/>
    </source>
</evidence>
<gene>
    <name evidence="2" type="ORF">GCM10010371_66200</name>
</gene>
<accession>A0A918REN6</accession>
<comment type="caution">
    <text evidence="2">The sequence shown here is derived from an EMBL/GenBank/DDBJ whole genome shotgun (WGS) entry which is preliminary data.</text>
</comment>
<name>A0A918REN6_9ACTN</name>
<dbReference type="EMBL" id="BMVX01000044">
    <property type="protein sequence ID" value="GGZ97102.1"/>
    <property type="molecule type" value="Genomic_DNA"/>
</dbReference>
<dbReference type="AlphaFoldDB" id="A0A918REN6"/>
<evidence type="ECO:0000313" key="3">
    <source>
        <dbReference type="Proteomes" id="UP000634660"/>
    </source>
</evidence>
<proteinExistence type="predicted"/>
<evidence type="ECO:0000256" key="1">
    <source>
        <dbReference type="SAM" id="Phobius"/>
    </source>
</evidence>
<dbReference type="Proteomes" id="UP000634660">
    <property type="component" value="Unassembled WGS sequence"/>
</dbReference>
<keyword evidence="1" id="KW-1133">Transmembrane helix</keyword>
<dbReference type="RefSeq" id="WP_167536722.1">
    <property type="nucleotide sequence ID" value="NZ_BMVX01000044.1"/>
</dbReference>
<reference evidence="2" key="2">
    <citation type="submission" date="2020-09" db="EMBL/GenBank/DDBJ databases">
        <authorList>
            <person name="Sun Q."/>
            <person name="Ohkuma M."/>
        </authorList>
    </citation>
    <scope>NUCLEOTIDE SEQUENCE</scope>
    <source>
        <strain evidence="2">JCM 4834</strain>
    </source>
</reference>
<organism evidence="2 3">
    <name type="scientific">Streptomyces subrutilus</name>
    <dbReference type="NCBI Taxonomy" id="36818"/>
    <lineage>
        <taxon>Bacteria</taxon>
        <taxon>Bacillati</taxon>
        <taxon>Actinomycetota</taxon>
        <taxon>Actinomycetes</taxon>
        <taxon>Kitasatosporales</taxon>
        <taxon>Streptomycetaceae</taxon>
        <taxon>Streptomyces</taxon>
    </lineage>
</organism>
<keyword evidence="1" id="KW-0812">Transmembrane</keyword>
<reference evidence="2" key="1">
    <citation type="journal article" date="2014" name="Int. J. Syst. Evol. Microbiol.">
        <title>Complete genome sequence of Corynebacterium casei LMG S-19264T (=DSM 44701T), isolated from a smear-ripened cheese.</title>
        <authorList>
            <consortium name="US DOE Joint Genome Institute (JGI-PGF)"/>
            <person name="Walter F."/>
            <person name="Albersmeier A."/>
            <person name="Kalinowski J."/>
            <person name="Ruckert C."/>
        </authorList>
    </citation>
    <scope>NUCLEOTIDE SEQUENCE</scope>
    <source>
        <strain evidence="2">JCM 4834</strain>
    </source>
</reference>